<evidence type="ECO:0000256" key="2">
    <source>
        <dbReference type="SAM" id="Phobius"/>
    </source>
</evidence>
<feature type="region of interest" description="Disordered" evidence="1">
    <location>
        <begin position="1"/>
        <end position="104"/>
    </location>
</feature>
<organism evidence="3 4">
    <name type="scientific">Lactuca virosa</name>
    <dbReference type="NCBI Taxonomy" id="75947"/>
    <lineage>
        <taxon>Eukaryota</taxon>
        <taxon>Viridiplantae</taxon>
        <taxon>Streptophyta</taxon>
        <taxon>Embryophyta</taxon>
        <taxon>Tracheophyta</taxon>
        <taxon>Spermatophyta</taxon>
        <taxon>Magnoliopsida</taxon>
        <taxon>eudicotyledons</taxon>
        <taxon>Gunneridae</taxon>
        <taxon>Pentapetalae</taxon>
        <taxon>asterids</taxon>
        <taxon>campanulids</taxon>
        <taxon>Asterales</taxon>
        <taxon>Asteraceae</taxon>
        <taxon>Cichorioideae</taxon>
        <taxon>Cichorieae</taxon>
        <taxon>Lactucinae</taxon>
        <taxon>Lactuca</taxon>
    </lineage>
</organism>
<keyword evidence="2" id="KW-0812">Transmembrane</keyword>
<name>A0AAU9P8H5_9ASTR</name>
<gene>
    <name evidence="3" type="ORF">LVIROSA_LOCUS32137</name>
</gene>
<evidence type="ECO:0000256" key="1">
    <source>
        <dbReference type="SAM" id="MobiDB-lite"/>
    </source>
</evidence>
<feature type="compositionally biased region" description="Low complexity" evidence="1">
    <location>
        <begin position="84"/>
        <end position="95"/>
    </location>
</feature>
<evidence type="ECO:0000313" key="3">
    <source>
        <dbReference type="EMBL" id="CAH1446444.1"/>
    </source>
</evidence>
<proteinExistence type="predicted"/>
<keyword evidence="2" id="KW-1133">Transmembrane helix</keyword>
<dbReference type="EMBL" id="CAKMRJ010005523">
    <property type="protein sequence ID" value="CAH1446444.1"/>
    <property type="molecule type" value="Genomic_DNA"/>
</dbReference>
<sequence>MLVLSQFRDDAYDATTLPPSPPATVTAPTPTPMLPSWCLSEDHSPPAASPIRAPTVDNNNHDANDHNHGGVDSDYDVVSEDLPTEPTSSVSSSPSPQCPPPPRHPMITRAKAGIFKPKYRADLASHGLLAALHASTDPTSFKTAARYPHWRLGGPTRKKEEAITYTDTPVVSVLRIATSGYLTASTSYIDNQNKYVHECRPDATVFTLLLIRFCVRLHLSPFLCSSVLLALRFKKNNQFDTVVHKDSQILLIMFWNINSCARSTCQSEYKMISISSVVVVKVNNSDCNVKWSAIRVLTENSAPKRAYCVRLCYFIGAMFLTVVDALSMVFYAMSIKVLSTAVVGAVEESKGFITFSLTSGLKYLVSQASFLNCRFYRQDY</sequence>
<dbReference type="AlphaFoldDB" id="A0AAU9P8H5"/>
<reference evidence="3 4" key="1">
    <citation type="submission" date="2022-01" db="EMBL/GenBank/DDBJ databases">
        <authorList>
            <person name="Xiong W."/>
            <person name="Schranz E."/>
        </authorList>
    </citation>
    <scope>NUCLEOTIDE SEQUENCE [LARGE SCALE GENOMIC DNA]</scope>
</reference>
<feature type="transmembrane region" description="Helical" evidence="2">
    <location>
        <begin position="209"/>
        <end position="231"/>
    </location>
</feature>
<feature type="compositionally biased region" description="Basic and acidic residues" evidence="1">
    <location>
        <begin position="59"/>
        <end position="71"/>
    </location>
</feature>
<evidence type="ECO:0008006" key="5">
    <source>
        <dbReference type="Google" id="ProtNLM"/>
    </source>
</evidence>
<keyword evidence="2" id="KW-0472">Membrane</keyword>
<keyword evidence="4" id="KW-1185">Reference proteome</keyword>
<dbReference type="Proteomes" id="UP001157418">
    <property type="component" value="Unassembled WGS sequence"/>
</dbReference>
<protein>
    <recommendedName>
        <fullName evidence="5">CASP-like protein</fullName>
    </recommendedName>
</protein>
<accession>A0AAU9P8H5</accession>
<feature type="transmembrane region" description="Helical" evidence="2">
    <location>
        <begin position="311"/>
        <end position="333"/>
    </location>
</feature>
<feature type="compositionally biased region" description="Acidic residues" evidence="1">
    <location>
        <begin position="73"/>
        <end position="83"/>
    </location>
</feature>
<evidence type="ECO:0000313" key="4">
    <source>
        <dbReference type="Proteomes" id="UP001157418"/>
    </source>
</evidence>
<comment type="caution">
    <text evidence="3">The sequence shown here is derived from an EMBL/GenBank/DDBJ whole genome shotgun (WGS) entry which is preliminary data.</text>
</comment>